<comment type="caution">
    <text evidence="9">The sequence shown here is derived from an EMBL/GenBank/DDBJ whole genome shotgun (WGS) entry which is preliminary data.</text>
</comment>
<keyword evidence="5 6" id="KW-0804">Transcription</keyword>
<dbReference type="InterPro" id="IPR036388">
    <property type="entry name" value="WH-like_DNA-bd_sf"/>
</dbReference>
<dbReference type="PROSITE" id="PS01063">
    <property type="entry name" value="SIGMA70_ECF"/>
    <property type="match status" value="1"/>
</dbReference>
<dbReference type="InterPro" id="IPR000838">
    <property type="entry name" value="RNA_pol_sigma70_ECF_CS"/>
</dbReference>
<keyword evidence="10" id="KW-1185">Reference proteome</keyword>
<comment type="similarity">
    <text evidence="1 6">Belongs to the sigma-70 factor family. ECF subfamily.</text>
</comment>
<dbReference type="InterPro" id="IPR014284">
    <property type="entry name" value="RNA_pol_sigma-70_dom"/>
</dbReference>
<name>A0ABR9RW66_9ACTN</name>
<dbReference type="SUPFAM" id="SSF88659">
    <property type="entry name" value="Sigma3 and sigma4 domains of RNA polymerase sigma factors"/>
    <property type="match status" value="1"/>
</dbReference>
<dbReference type="PANTHER" id="PTHR43133:SF62">
    <property type="entry name" value="RNA POLYMERASE SIGMA FACTOR SIGZ"/>
    <property type="match status" value="1"/>
</dbReference>
<evidence type="ECO:0000256" key="4">
    <source>
        <dbReference type="ARBA" id="ARBA00023125"/>
    </source>
</evidence>
<dbReference type="InterPro" id="IPR007630">
    <property type="entry name" value="RNA_pol_sigma70_r4"/>
</dbReference>
<dbReference type="Gene3D" id="1.10.10.10">
    <property type="entry name" value="Winged helix-like DNA-binding domain superfamily/Winged helix DNA-binding domain"/>
    <property type="match status" value="1"/>
</dbReference>
<evidence type="ECO:0000259" key="8">
    <source>
        <dbReference type="Pfam" id="PF04545"/>
    </source>
</evidence>
<evidence type="ECO:0000256" key="5">
    <source>
        <dbReference type="ARBA" id="ARBA00023163"/>
    </source>
</evidence>
<organism evidence="9 10">
    <name type="scientific">Nocardioides malaquae</name>
    <dbReference type="NCBI Taxonomy" id="2773426"/>
    <lineage>
        <taxon>Bacteria</taxon>
        <taxon>Bacillati</taxon>
        <taxon>Actinomycetota</taxon>
        <taxon>Actinomycetes</taxon>
        <taxon>Propionibacteriales</taxon>
        <taxon>Nocardioidaceae</taxon>
        <taxon>Nocardioides</taxon>
    </lineage>
</organism>
<dbReference type="InterPro" id="IPR013325">
    <property type="entry name" value="RNA_pol_sigma_r2"/>
</dbReference>
<dbReference type="InterPro" id="IPR039425">
    <property type="entry name" value="RNA_pol_sigma-70-like"/>
</dbReference>
<feature type="domain" description="RNA polymerase sigma-70 region 2" evidence="7">
    <location>
        <begin position="18"/>
        <end position="86"/>
    </location>
</feature>
<evidence type="ECO:0000259" key="7">
    <source>
        <dbReference type="Pfam" id="PF04542"/>
    </source>
</evidence>
<keyword evidence="3 6" id="KW-0731">Sigma factor</keyword>
<dbReference type="CDD" id="cd06171">
    <property type="entry name" value="Sigma70_r4"/>
    <property type="match status" value="1"/>
</dbReference>
<protein>
    <recommendedName>
        <fullName evidence="6">RNA polymerase sigma factor</fullName>
    </recommendedName>
</protein>
<evidence type="ECO:0000256" key="1">
    <source>
        <dbReference type="ARBA" id="ARBA00010641"/>
    </source>
</evidence>
<dbReference type="Pfam" id="PF04545">
    <property type="entry name" value="Sigma70_r4"/>
    <property type="match status" value="1"/>
</dbReference>
<dbReference type="Pfam" id="PF04542">
    <property type="entry name" value="Sigma70_r2"/>
    <property type="match status" value="1"/>
</dbReference>
<dbReference type="InterPro" id="IPR013324">
    <property type="entry name" value="RNA_pol_sigma_r3/r4-like"/>
</dbReference>
<dbReference type="InterPro" id="IPR007627">
    <property type="entry name" value="RNA_pol_sigma70_r2"/>
</dbReference>
<dbReference type="PANTHER" id="PTHR43133">
    <property type="entry name" value="RNA POLYMERASE ECF-TYPE SIGMA FACTO"/>
    <property type="match status" value="1"/>
</dbReference>
<dbReference type="SUPFAM" id="SSF88946">
    <property type="entry name" value="Sigma2 domain of RNA polymerase sigma factors"/>
    <property type="match status" value="1"/>
</dbReference>
<accession>A0ABR9RW66</accession>
<evidence type="ECO:0000256" key="3">
    <source>
        <dbReference type="ARBA" id="ARBA00023082"/>
    </source>
</evidence>
<gene>
    <name evidence="9" type="ORF">IEQ44_14400</name>
</gene>
<evidence type="ECO:0000256" key="6">
    <source>
        <dbReference type="RuleBase" id="RU000716"/>
    </source>
</evidence>
<evidence type="ECO:0000256" key="2">
    <source>
        <dbReference type="ARBA" id="ARBA00023015"/>
    </source>
</evidence>
<dbReference type="Gene3D" id="1.10.1740.10">
    <property type="match status" value="1"/>
</dbReference>
<sequence length="184" mass="20552">MELAAGLRDGDRDSLEEIYRRWSSLVHTVALRQLGAHHEAEDVTQLVFISAWRSRHTLTPTEHALPAWLIGITRHRIADRLGERAREAHKVASVAARDLGPAGADVVAPADDSGAVVDRLVLAQTIEDLGDPRRTILRLAFHEDLTHEQIVSRTGLPLGTVKSHLRRGLTQLRRTLEEVRHEFA</sequence>
<proteinExistence type="inferred from homology"/>
<dbReference type="NCBIfam" id="TIGR02937">
    <property type="entry name" value="sigma70-ECF"/>
    <property type="match status" value="1"/>
</dbReference>
<evidence type="ECO:0000313" key="9">
    <source>
        <dbReference type="EMBL" id="MBE7325840.1"/>
    </source>
</evidence>
<dbReference type="EMBL" id="JADCSA010000017">
    <property type="protein sequence ID" value="MBE7325840.1"/>
    <property type="molecule type" value="Genomic_DNA"/>
</dbReference>
<keyword evidence="2 6" id="KW-0805">Transcription regulation</keyword>
<reference evidence="9 10" key="1">
    <citation type="submission" date="2020-10" db="EMBL/GenBank/DDBJ databases">
        <title>Nocardioides sp. isolated from sludge.</title>
        <authorList>
            <person name="Zhang X."/>
        </authorList>
    </citation>
    <scope>NUCLEOTIDE SEQUENCE [LARGE SCALE GENOMIC DNA]</scope>
    <source>
        <strain evidence="9 10">Y6</strain>
    </source>
</reference>
<evidence type="ECO:0000313" key="10">
    <source>
        <dbReference type="Proteomes" id="UP000756387"/>
    </source>
</evidence>
<keyword evidence="4 6" id="KW-0238">DNA-binding</keyword>
<dbReference type="Proteomes" id="UP000756387">
    <property type="component" value="Unassembled WGS sequence"/>
</dbReference>
<feature type="domain" description="RNA polymerase sigma-70 region 4" evidence="8">
    <location>
        <begin position="129"/>
        <end position="173"/>
    </location>
</feature>